<organism evidence="15 16">
    <name type="scientific">Pyramidobacter porci</name>
    <dbReference type="NCBI Taxonomy" id="2605789"/>
    <lineage>
        <taxon>Bacteria</taxon>
        <taxon>Thermotogati</taxon>
        <taxon>Synergistota</taxon>
        <taxon>Synergistia</taxon>
        <taxon>Synergistales</taxon>
        <taxon>Dethiosulfovibrionaceae</taxon>
        <taxon>Pyramidobacter</taxon>
    </lineage>
</organism>
<keyword evidence="5" id="KW-1134">Transmembrane beta strand</keyword>
<evidence type="ECO:0000256" key="10">
    <source>
        <dbReference type="ARBA" id="ARBA00023237"/>
    </source>
</evidence>
<evidence type="ECO:0000256" key="9">
    <source>
        <dbReference type="ARBA" id="ARBA00023136"/>
    </source>
</evidence>
<keyword evidence="10" id="KW-0998">Cell outer membrane</keyword>
<dbReference type="AlphaFoldDB" id="A0A6L5YDI1"/>
<dbReference type="SUPFAM" id="SSF54523">
    <property type="entry name" value="Pili subunits"/>
    <property type="match status" value="1"/>
</dbReference>
<feature type="coiled-coil region" evidence="11">
    <location>
        <begin position="782"/>
        <end position="823"/>
    </location>
</feature>
<dbReference type="GO" id="GO:0015031">
    <property type="term" value="P:protein transport"/>
    <property type="evidence" value="ECO:0007669"/>
    <property type="project" value="UniProtKB-KW"/>
</dbReference>
<name>A0A6L5YDI1_9BACT</name>
<sequence length="823" mass="83150">MKVKLVQRRESPAGRKAAALLLALTLALGCNVGSAFGSVVTGDQLQIGGGSSIHFLAAGTIGMNAKADGPQSIAISLGAQALGDSAIAIGRNTKASADASVAIGLLAEASGFHSMALGDRTKAQATNAVAIGRETVASGERSTAMGYQSQASGTYSTAMGFSSQAKGENSLAAAGGVVEVGAANSFAVGAGAVAAQAHSIALGSGAVANTGAGKVGYLAPAGQANAPAWKATRAAVAVGNAAANVTRQITGVAAGTEDTDAVNVAQLKEFAATGSNALQSWTAQINGTAVKTVTKADSTLNFKAGGNVVLANDGGAVKISLSPTPHFTEVFVGAKTHIYDGWATFGAININGSAGTNTITGLSNTALDSGWGENARAGQAATEGQLKAVKNGLDATAAAVNSGLNFKADDGASVNKKLGQTLNIAGDGVNTETKVVTDSATGETKFVVGLRNELTFEVKDPNSGAVTGQLTINKDGKGTVNGLSNTAWDPENITPGQAATEDQVKAVDDKVAALGGVAMTGWDAQIDGVKVKTVSKTDSILNFKTGSNIVLANEGGAVKISVKDAPDFAGKVSANGFDAKNHKIENVAAGSISAGSSDAVNGEQIWNLASSTAAHLGGGSQAQADGSVSAPSYTFKTIGGGGDYHSVGDALDAVDREFGSIYGKFGDVSSQMGELRRDLKSAGALGSALSALKPMQYDPLEPSQLMAGFGAYKGEYALALGFAHYVKEDFMVHAGVSVTHHGESMANAGLTWKIGGKAAKDAVPERYRRGPLSSVYVMQKENAELQARVASQAQEMASQAQEIAELKAGMEEMKRLLRASKRK</sequence>
<evidence type="ECO:0000313" key="16">
    <source>
        <dbReference type="Proteomes" id="UP000473699"/>
    </source>
</evidence>
<evidence type="ECO:0000256" key="5">
    <source>
        <dbReference type="ARBA" id="ARBA00022452"/>
    </source>
</evidence>
<feature type="domain" description="Trimeric autotransporter adhesin YadA-like stalk" evidence="14">
    <location>
        <begin position="248"/>
        <end position="280"/>
    </location>
</feature>
<keyword evidence="7" id="KW-0732">Signal</keyword>
<dbReference type="EMBL" id="VUNH01000010">
    <property type="protein sequence ID" value="MST56240.1"/>
    <property type="molecule type" value="Genomic_DNA"/>
</dbReference>
<evidence type="ECO:0000256" key="4">
    <source>
        <dbReference type="ARBA" id="ARBA00022448"/>
    </source>
</evidence>
<dbReference type="Gene3D" id="6.10.250.2040">
    <property type="match status" value="1"/>
</dbReference>
<dbReference type="CDD" id="cd12820">
    <property type="entry name" value="LbR_YadA-like"/>
    <property type="match status" value="1"/>
</dbReference>
<feature type="domain" description="Trimeric autotransporter adhesin YadA-like head" evidence="13">
    <location>
        <begin position="137"/>
        <end position="163"/>
    </location>
</feature>
<dbReference type="SUPFAM" id="SSF101967">
    <property type="entry name" value="Adhesin YadA, collagen-binding domain"/>
    <property type="match status" value="1"/>
</dbReference>
<evidence type="ECO:0000256" key="11">
    <source>
        <dbReference type="SAM" id="Coils"/>
    </source>
</evidence>
<keyword evidence="4" id="KW-0813">Transport</keyword>
<comment type="caution">
    <text evidence="15">The sequence shown here is derived from an EMBL/GenBank/DDBJ whole genome shotgun (WGS) entry which is preliminary data.</text>
</comment>
<evidence type="ECO:0000256" key="8">
    <source>
        <dbReference type="ARBA" id="ARBA00022927"/>
    </source>
</evidence>
<dbReference type="Pfam" id="PF05662">
    <property type="entry name" value="YadA_stalk"/>
    <property type="match status" value="2"/>
</dbReference>
<reference evidence="15 16" key="1">
    <citation type="submission" date="2019-08" db="EMBL/GenBank/DDBJ databases">
        <title>In-depth cultivation of the pig gut microbiome towards novel bacterial diversity and tailored functional studies.</title>
        <authorList>
            <person name="Wylensek D."/>
            <person name="Hitch T.C.A."/>
            <person name="Clavel T."/>
        </authorList>
    </citation>
    <scope>NUCLEOTIDE SEQUENCE [LARGE SCALE GENOMIC DNA]</scope>
    <source>
        <strain evidence="15 16">SM-530-WT-4B</strain>
    </source>
</reference>
<feature type="domain" description="Trimeric autotransporter adhesin YadA-like stalk" evidence="14">
    <location>
        <begin position="583"/>
        <end position="625"/>
    </location>
</feature>
<keyword evidence="8" id="KW-0653">Protein transport</keyword>
<dbReference type="Gene3D" id="2.150.10.10">
    <property type="entry name" value="Serralysin-like metalloprotease, C-terminal"/>
    <property type="match status" value="2"/>
</dbReference>
<evidence type="ECO:0000256" key="3">
    <source>
        <dbReference type="ARBA" id="ARBA00005848"/>
    </source>
</evidence>
<dbReference type="InterPro" id="IPR008640">
    <property type="entry name" value="Adhesin_Head_dom"/>
</dbReference>
<dbReference type="Pfam" id="PF03895">
    <property type="entry name" value="YadA_anchor"/>
    <property type="match status" value="1"/>
</dbReference>
<evidence type="ECO:0008006" key="17">
    <source>
        <dbReference type="Google" id="ProtNLM"/>
    </source>
</evidence>
<evidence type="ECO:0000256" key="1">
    <source>
        <dbReference type="ARBA" id="ARBA00004241"/>
    </source>
</evidence>
<evidence type="ECO:0000256" key="2">
    <source>
        <dbReference type="ARBA" id="ARBA00004442"/>
    </source>
</evidence>
<comment type="subcellular location">
    <subcellularLocation>
        <location evidence="2">Cell outer membrane</location>
    </subcellularLocation>
    <subcellularLocation>
        <location evidence="1">Cell surface</location>
    </subcellularLocation>
</comment>
<keyword evidence="9" id="KW-0472">Membrane</keyword>
<evidence type="ECO:0000259" key="13">
    <source>
        <dbReference type="Pfam" id="PF05658"/>
    </source>
</evidence>
<dbReference type="GO" id="GO:0009986">
    <property type="term" value="C:cell surface"/>
    <property type="evidence" value="ECO:0007669"/>
    <property type="project" value="UniProtKB-SubCell"/>
</dbReference>
<dbReference type="InterPro" id="IPR045584">
    <property type="entry name" value="Pilin-like"/>
</dbReference>
<gene>
    <name evidence="15" type="ORF">FYJ74_09375</name>
</gene>
<dbReference type="PROSITE" id="PS51257">
    <property type="entry name" value="PROKAR_LIPOPROTEIN"/>
    <property type="match status" value="1"/>
</dbReference>
<keyword evidence="16" id="KW-1185">Reference proteome</keyword>
<dbReference type="RefSeq" id="WP_154529322.1">
    <property type="nucleotide sequence ID" value="NZ_VUNH01000010.1"/>
</dbReference>
<evidence type="ECO:0000256" key="7">
    <source>
        <dbReference type="ARBA" id="ARBA00022729"/>
    </source>
</evidence>
<feature type="domain" description="Trimeric autotransporter adhesin YadA-like C-terminal membrane anchor" evidence="12">
    <location>
        <begin position="695"/>
        <end position="752"/>
    </location>
</feature>
<comment type="similarity">
    <text evidence="3">Belongs to the autotransporter-2 (AT-2) (TC 1.B.40) family.</text>
</comment>
<dbReference type="Proteomes" id="UP000473699">
    <property type="component" value="Unassembled WGS sequence"/>
</dbReference>
<dbReference type="InterPro" id="IPR011049">
    <property type="entry name" value="Serralysin-like_metalloprot_C"/>
</dbReference>
<dbReference type="Pfam" id="PF05658">
    <property type="entry name" value="YadA_head"/>
    <property type="match status" value="4"/>
</dbReference>
<dbReference type="GO" id="GO:0009279">
    <property type="term" value="C:cell outer membrane"/>
    <property type="evidence" value="ECO:0007669"/>
    <property type="project" value="UniProtKB-SubCell"/>
</dbReference>
<evidence type="ECO:0000313" key="15">
    <source>
        <dbReference type="EMBL" id="MST56240.1"/>
    </source>
</evidence>
<feature type="domain" description="Trimeric autotransporter adhesin YadA-like head" evidence="13">
    <location>
        <begin position="81"/>
        <end position="104"/>
    </location>
</feature>
<accession>A0A6L5YDI1</accession>
<protein>
    <recommendedName>
        <fullName evidence="17">Adhesin YadA</fullName>
    </recommendedName>
</protein>
<keyword evidence="6" id="KW-0812">Transmembrane</keyword>
<dbReference type="InterPro" id="IPR005594">
    <property type="entry name" value="YadA_C"/>
</dbReference>
<evidence type="ECO:0000259" key="14">
    <source>
        <dbReference type="Pfam" id="PF05662"/>
    </source>
</evidence>
<dbReference type="InterPro" id="IPR008635">
    <property type="entry name" value="Coiled_stalk_dom"/>
</dbReference>
<dbReference type="Gene3D" id="3.30.1300.30">
    <property type="entry name" value="GSPII I/J protein-like"/>
    <property type="match status" value="1"/>
</dbReference>
<proteinExistence type="inferred from homology"/>
<evidence type="ECO:0000259" key="12">
    <source>
        <dbReference type="Pfam" id="PF03895"/>
    </source>
</evidence>
<feature type="domain" description="Trimeric autotransporter adhesin YadA-like head" evidence="13">
    <location>
        <begin position="183"/>
        <end position="206"/>
    </location>
</feature>
<evidence type="ECO:0000256" key="6">
    <source>
        <dbReference type="ARBA" id="ARBA00022692"/>
    </source>
</evidence>
<keyword evidence="11" id="KW-0175">Coiled coil</keyword>
<feature type="domain" description="Trimeric autotransporter adhesin YadA-like head" evidence="13">
    <location>
        <begin position="109"/>
        <end position="133"/>
    </location>
</feature>